<dbReference type="Pfam" id="PF08279">
    <property type="entry name" value="HTH_11"/>
    <property type="match status" value="1"/>
</dbReference>
<evidence type="ECO:0000259" key="7">
    <source>
        <dbReference type="PROSITE" id="PS51099"/>
    </source>
</evidence>
<keyword evidence="1" id="KW-0808">Transferase</keyword>
<evidence type="ECO:0000256" key="4">
    <source>
        <dbReference type="ARBA" id="ARBA00023159"/>
    </source>
</evidence>
<dbReference type="PROSITE" id="PS51372">
    <property type="entry name" value="PRD_2"/>
    <property type="match status" value="2"/>
</dbReference>
<dbReference type="Gene3D" id="3.40.50.2300">
    <property type="match status" value="1"/>
</dbReference>
<keyword evidence="10" id="KW-1185">Reference proteome</keyword>
<dbReference type="GO" id="GO:0009401">
    <property type="term" value="P:phosphoenolpyruvate-dependent sugar phosphotransferase system"/>
    <property type="evidence" value="ECO:0007669"/>
    <property type="project" value="InterPro"/>
</dbReference>
<feature type="domain" description="PRD" evidence="8">
    <location>
        <begin position="299"/>
        <end position="406"/>
    </location>
</feature>
<keyword evidence="4" id="KW-0010">Activator</keyword>
<dbReference type="Pfam" id="PF00359">
    <property type="entry name" value="PTS_EIIA_2"/>
    <property type="match status" value="1"/>
</dbReference>
<dbReference type="Gene3D" id="1.10.10.10">
    <property type="entry name" value="Winged helix-like DNA-binding domain superfamily/Winged helix DNA-binding domain"/>
    <property type="match status" value="2"/>
</dbReference>
<dbReference type="InterPro" id="IPR036095">
    <property type="entry name" value="PTS_EIIB-like_sf"/>
</dbReference>
<dbReference type="SUPFAM" id="SSF46785">
    <property type="entry name" value="Winged helix' DNA-binding domain"/>
    <property type="match status" value="1"/>
</dbReference>
<accession>A0A410Q934</accession>
<dbReference type="Gene3D" id="1.10.1790.10">
    <property type="entry name" value="PRD domain"/>
    <property type="match status" value="2"/>
</dbReference>
<dbReference type="PROSITE" id="PS51094">
    <property type="entry name" value="PTS_EIIA_TYPE_2"/>
    <property type="match status" value="1"/>
</dbReference>
<dbReference type="Gene3D" id="3.40.930.10">
    <property type="entry name" value="Mannitol-specific EII, Chain A"/>
    <property type="match status" value="1"/>
</dbReference>
<dbReference type="CDD" id="cd00211">
    <property type="entry name" value="PTS_IIA_fru"/>
    <property type="match status" value="1"/>
</dbReference>
<dbReference type="SUPFAM" id="SSF63520">
    <property type="entry name" value="PTS-regulatory domain, PRD"/>
    <property type="match status" value="2"/>
</dbReference>
<dbReference type="PANTHER" id="PTHR30185:SF18">
    <property type="entry name" value="TRANSCRIPTIONAL REGULATOR MTLR"/>
    <property type="match status" value="1"/>
</dbReference>
<dbReference type="InterPro" id="IPR036634">
    <property type="entry name" value="PRD_sf"/>
</dbReference>
<dbReference type="GO" id="GO:0006355">
    <property type="term" value="P:regulation of DNA-templated transcription"/>
    <property type="evidence" value="ECO:0007669"/>
    <property type="project" value="InterPro"/>
</dbReference>
<evidence type="ECO:0000256" key="1">
    <source>
        <dbReference type="ARBA" id="ARBA00022679"/>
    </source>
</evidence>
<reference evidence="10" key="1">
    <citation type="submission" date="2019-01" db="EMBL/GenBank/DDBJ databases">
        <title>Draft genomes of a novel of Sporanaerobacter strains.</title>
        <authorList>
            <person name="Ma S."/>
        </authorList>
    </citation>
    <scope>NUCLEOTIDE SEQUENCE [LARGE SCALE GENOMIC DNA]</scope>
    <source>
        <strain evidence="10">NJN-17</strain>
    </source>
</reference>
<sequence>MKTLTERQFEILSFLINKEKPVSAKNLAKKFGVSTRTVRYDLDDIEYFLKGSTVKLQKRNKVGIWIDSPKEAKKMFLLEAPREEKTLWKVVSKEDRKKGIIETLLKCEGYTTISELSNILEVSYSTVRKDLNEADKWFEQREIKIIRKKKHGICISGNESNVRKAISEVLEYRNLEDAEFKIFDEWLFSDVSINVLYNYINKVSKELKVIYSDEFSTKLLIHIGICIKRLRQGKKINVKKEDIDVLKDTKEFIAVKKYIPDIEMYLGFRVPIGEIWYITTHVICTKIIETYRDKNNASLYTKEELEITQRYISKISDALSLNLRKDNILIKNLLMHIKPTLNRLKYKMPIENPILEEIKRCYPKIFGLVKKISNEISEEKGIIINDDEIGFIVMHICASVERVQKNMNKKKFRILVVCGGSIGTSKLLSSRLNSEFEELEISYEIPVSQISSYINGSIDFLISTVPIDEVLIKPVITVSPLLPEEDIARIKSLMKVLRGEKIKTENQTVDEIMFIINQFCNVENTHELKNALEKSFDEKSNYYKNIEEQKLLTEMIDLKRIEVKVKCSDKYEAIRKVGSMLLKEGYIEEPYIDAMIKLCEELNSYIVIAPKVAMPHAKPESGAKKTGFSIITLKEPIVFGHKKNDPVSLVIGFSAINNTGHIKAMRELLSMLCEKETIEKVINSTSKEELYKNIQQFEKVYLQ</sequence>
<dbReference type="EMBL" id="CP035282">
    <property type="protein sequence ID" value="QAT60487.1"/>
    <property type="molecule type" value="Genomic_DNA"/>
</dbReference>
<dbReference type="Pfam" id="PF00874">
    <property type="entry name" value="PRD"/>
    <property type="match status" value="2"/>
</dbReference>
<dbReference type="InterPro" id="IPR013011">
    <property type="entry name" value="PTS_EIIB_2"/>
</dbReference>
<dbReference type="SUPFAM" id="SSF52794">
    <property type="entry name" value="PTS system IIB component-like"/>
    <property type="match status" value="1"/>
</dbReference>
<evidence type="ECO:0000259" key="8">
    <source>
        <dbReference type="PROSITE" id="PS51372"/>
    </source>
</evidence>
<name>A0A410Q934_9FIRM</name>
<protein>
    <submittedName>
        <fullName evidence="9">BglG family transcription antiterminator</fullName>
    </submittedName>
</protein>
<dbReference type="InterPro" id="IPR050661">
    <property type="entry name" value="BglG_antiterminators"/>
</dbReference>
<evidence type="ECO:0000256" key="5">
    <source>
        <dbReference type="ARBA" id="ARBA00023163"/>
    </source>
</evidence>
<dbReference type="KEGG" id="spoa:EQM13_02315"/>
<keyword evidence="3" id="KW-0805">Transcription regulation</keyword>
<dbReference type="GO" id="GO:0008982">
    <property type="term" value="F:protein-N(PI)-phosphohistidine-sugar phosphotransferase activity"/>
    <property type="evidence" value="ECO:0007669"/>
    <property type="project" value="InterPro"/>
</dbReference>
<dbReference type="OrthoDB" id="3175596at2"/>
<dbReference type="RefSeq" id="WP_128751848.1">
    <property type="nucleotide sequence ID" value="NZ_CP035282.1"/>
</dbReference>
<dbReference type="InterPro" id="IPR002178">
    <property type="entry name" value="PTS_EIIA_type-2_dom"/>
</dbReference>
<keyword evidence="2" id="KW-0677">Repeat</keyword>
<feature type="domain" description="PTS EIIB type-2" evidence="7">
    <location>
        <begin position="412"/>
        <end position="502"/>
    </location>
</feature>
<dbReference type="PANTHER" id="PTHR30185">
    <property type="entry name" value="CRYPTIC BETA-GLUCOSIDE BGL OPERON ANTITERMINATOR"/>
    <property type="match status" value="1"/>
</dbReference>
<dbReference type="InterPro" id="IPR036390">
    <property type="entry name" value="WH_DNA-bd_sf"/>
</dbReference>
<feature type="domain" description="PRD" evidence="8">
    <location>
        <begin position="187"/>
        <end position="292"/>
    </location>
</feature>
<dbReference type="SUPFAM" id="SSF55804">
    <property type="entry name" value="Phoshotransferase/anion transport protein"/>
    <property type="match status" value="1"/>
</dbReference>
<dbReference type="InterPro" id="IPR013196">
    <property type="entry name" value="HTH_11"/>
</dbReference>
<evidence type="ECO:0000313" key="9">
    <source>
        <dbReference type="EMBL" id="QAT60487.1"/>
    </source>
</evidence>
<evidence type="ECO:0000256" key="3">
    <source>
        <dbReference type="ARBA" id="ARBA00023015"/>
    </source>
</evidence>
<dbReference type="InterPro" id="IPR016152">
    <property type="entry name" value="PTrfase/Anion_transptr"/>
</dbReference>
<keyword evidence="5" id="KW-0804">Transcription</keyword>
<dbReference type="InterPro" id="IPR036388">
    <property type="entry name" value="WH-like_DNA-bd_sf"/>
</dbReference>
<dbReference type="CDD" id="cd05568">
    <property type="entry name" value="PTS_IIB_bgl_like"/>
    <property type="match status" value="1"/>
</dbReference>
<gene>
    <name evidence="9" type="ORF">EQM13_02315</name>
</gene>
<dbReference type="Proteomes" id="UP000287969">
    <property type="component" value="Chromosome"/>
</dbReference>
<dbReference type="Pfam" id="PF05043">
    <property type="entry name" value="Mga"/>
    <property type="match status" value="1"/>
</dbReference>
<dbReference type="PROSITE" id="PS51099">
    <property type="entry name" value="PTS_EIIB_TYPE_2"/>
    <property type="match status" value="1"/>
</dbReference>
<dbReference type="PROSITE" id="PS00372">
    <property type="entry name" value="PTS_EIIA_TYPE_2_HIS"/>
    <property type="match status" value="1"/>
</dbReference>
<proteinExistence type="predicted"/>
<evidence type="ECO:0000256" key="2">
    <source>
        <dbReference type="ARBA" id="ARBA00022737"/>
    </source>
</evidence>
<evidence type="ECO:0000259" key="6">
    <source>
        <dbReference type="PROSITE" id="PS51094"/>
    </source>
</evidence>
<dbReference type="AlphaFoldDB" id="A0A410Q934"/>
<dbReference type="InterPro" id="IPR007737">
    <property type="entry name" value="Mga_HTH"/>
</dbReference>
<feature type="domain" description="PTS EIIA type-2" evidence="6">
    <location>
        <begin position="554"/>
        <end position="697"/>
    </location>
</feature>
<dbReference type="InterPro" id="IPR011608">
    <property type="entry name" value="PRD"/>
</dbReference>
<evidence type="ECO:0000313" key="10">
    <source>
        <dbReference type="Proteomes" id="UP000287969"/>
    </source>
</evidence>
<organism evidence="9 10">
    <name type="scientific">Acidilutibacter cellobiosedens</name>
    <dbReference type="NCBI Taxonomy" id="2507161"/>
    <lineage>
        <taxon>Bacteria</taxon>
        <taxon>Bacillati</taxon>
        <taxon>Bacillota</taxon>
        <taxon>Tissierellia</taxon>
        <taxon>Tissierellales</taxon>
        <taxon>Acidilutibacteraceae</taxon>
        <taxon>Acidilutibacter</taxon>
    </lineage>
</organism>